<feature type="transmembrane region" description="Helical" evidence="5">
    <location>
        <begin position="47"/>
        <end position="62"/>
    </location>
</feature>
<dbReference type="PIRSF" id="PIRSF033913">
    <property type="entry name" value="S-S_format_DsbB"/>
    <property type="match status" value="1"/>
</dbReference>
<comment type="subcellular location">
    <subcellularLocation>
        <location evidence="1">Membrane</location>
        <topology evidence="1">Multi-pass membrane protein</topology>
    </subcellularLocation>
</comment>
<dbReference type="RefSeq" id="WP_164532614.1">
    <property type="nucleotide sequence ID" value="NZ_JAALFG010000001.1"/>
</dbReference>
<dbReference type="InterPro" id="IPR003752">
    <property type="entry name" value="DiS_bond_form_DsbB/BdbC"/>
</dbReference>
<dbReference type="GO" id="GO:0006457">
    <property type="term" value="P:protein folding"/>
    <property type="evidence" value="ECO:0007669"/>
    <property type="project" value="InterPro"/>
</dbReference>
<evidence type="ECO:0000256" key="2">
    <source>
        <dbReference type="ARBA" id="ARBA00022692"/>
    </source>
</evidence>
<evidence type="ECO:0000313" key="7">
    <source>
        <dbReference type="Proteomes" id="UP000474802"/>
    </source>
</evidence>
<protein>
    <submittedName>
        <fullName evidence="6">Disulfide bond formation protein B</fullName>
    </submittedName>
</protein>
<dbReference type="InterPro" id="IPR024199">
    <property type="entry name" value="Uncharacterised_DsbB"/>
</dbReference>
<keyword evidence="2 5" id="KW-0812">Transmembrane</keyword>
<dbReference type="SUPFAM" id="SSF158442">
    <property type="entry name" value="DsbB-like"/>
    <property type="match status" value="1"/>
</dbReference>
<dbReference type="InterPro" id="IPR023380">
    <property type="entry name" value="DsbB-like_sf"/>
</dbReference>
<dbReference type="AlphaFoldDB" id="A0A6M1STS2"/>
<evidence type="ECO:0000256" key="5">
    <source>
        <dbReference type="SAM" id="Phobius"/>
    </source>
</evidence>
<dbReference type="GO" id="GO:0015035">
    <property type="term" value="F:protein-disulfide reductase activity"/>
    <property type="evidence" value="ECO:0007669"/>
    <property type="project" value="InterPro"/>
</dbReference>
<evidence type="ECO:0000256" key="3">
    <source>
        <dbReference type="ARBA" id="ARBA00022989"/>
    </source>
</evidence>
<proteinExistence type="predicted"/>
<dbReference type="Proteomes" id="UP000474802">
    <property type="component" value="Unassembled WGS sequence"/>
</dbReference>
<comment type="caution">
    <text evidence="6">The sequence shown here is derived from an EMBL/GenBank/DDBJ whole genome shotgun (WGS) entry which is preliminary data.</text>
</comment>
<reference evidence="6 7" key="2">
    <citation type="submission" date="2020-03" db="EMBL/GenBank/DDBJ databases">
        <title>Devosia chinhatensis sp. nov., isolated from a hexachlorocyclohexane (HCH) dump site in India.</title>
        <authorList>
            <person name="Kumar M."/>
            <person name="Lal R."/>
        </authorList>
    </citation>
    <scope>NUCLEOTIDE SEQUENCE [LARGE SCALE GENOMIC DNA]</scope>
    <source>
        <strain evidence="6 7">H239</strain>
    </source>
</reference>
<keyword evidence="7" id="KW-1185">Reference proteome</keyword>
<reference evidence="6 7" key="1">
    <citation type="submission" date="2020-02" db="EMBL/GenBank/DDBJ databases">
        <authorList>
            <person name="Khan S.A."/>
            <person name="Jeon C.O."/>
            <person name="Chun B.H."/>
        </authorList>
    </citation>
    <scope>NUCLEOTIDE SEQUENCE [LARGE SCALE GENOMIC DNA]</scope>
    <source>
        <strain evidence="6 7">H239</strain>
    </source>
</reference>
<organism evidence="6 7">
    <name type="scientific">Devosia aurantiaca</name>
    <dbReference type="NCBI Taxonomy" id="2714858"/>
    <lineage>
        <taxon>Bacteria</taxon>
        <taxon>Pseudomonadati</taxon>
        <taxon>Pseudomonadota</taxon>
        <taxon>Alphaproteobacteria</taxon>
        <taxon>Hyphomicrobiales</taxon>
        <taxon>Devosiaceae</taxon>
        <taxon>Devosia</taxon>
    </lineage>
</organism>
<dbReference type="EMBL" id="JAALFG010000001">
    <property type="protein sequence ID" value="NGP16341.1"/>
    <property type="molecule type" value="Genomic_DNA"/>
</dbReference>
<feature type="transmembrane region" description="Helical" evidence="5">
    <location>
        <begin position="138"/>
        <end position="159"/>
    </location>
</feature>
<accession>A0A6M1STS2</accession>
<keyword evidence="4 5" id="KW-0472">Membrane</keyword>
<gene>
    <name evidence="6" type="ORF">G5575_00315</name>
</gene>
<name>A0A6M1STS2_9HYPH</name>
<dbReference type="Pfam" id="PF02600">
    <property type="entry name" value="DsbB"/>
    <property type="match status" value="1"/>
</dbReference>
<feature type="transmembrane region" description="Helical" evidence="5">
    <location>
        <begin position="69"/>
        <end position="89"/>
    </location>
</feature>
<evidence type="ECO:0000256" key="4">
    <source>
        <dbReference type="ARBA" id="ARBA00023136"/>
    </source>
</evidence>
<evidence type="ECO:0000256" key="1">
    <source>
        <dbReference type="ARBA" id="ARBA00004141"/>
    </source>
</evidence>
<dbReference type="Gene3D" id="1.20.1550.10">
    <property type="entry name" value="DsbB-like"/>
    <property type="match status" value="1"/>
</dbReference>
<dbReference type="GO" id="GO:0016020">
    <property type="term" value="C:membrane"/>
    <property type="evidence" value="ECO:0007669"/>
    <property type="project" value="UniProtKB-SubCell"/>
</dbReference>
<keyword evidence="3 5" id="KW-1133">Transmembrane helix</keyword>
<evidence type="ECO:0000313" key="6">
    <source>
        <dbReference type="EMBL" id="NGP16341.1"/>
    </source>
</evidence>
<sequence length="166" mass="18071">MSPARPLDKIAAGLAFLLGLAAILGALGSQYIGGLVPCELCLEQRLAYYWGLPLLALILVLWNRLPLPVWYIGMAIVLAIFAWGTYMGAFHAGVEWGFWPGPTACTGLGEEFSLDALNDLKPVIGCDVVQFRFLGISLAGYNALISLAIVVLLFASIAFQYRRNRH</sequence>